<evidence type="ECO:0000313" key="2">
    <source>
        <dbReference type="Proteomes" id="UP000053660"/>
    </source>
</evidence>
<gene>
    <name evidence="1" type="ORF">OESDEN_01543</name>
</gene>
<reference evidence="1 2" key="1">
    <citation type="submission" date="2014-03" db="EMBL/GenBank/DDBJ databases">
        <title>Draft genome of the hookworm Oesophagostomum dentatum.</title>
        <authorList>
            <person name="Mitreva M."/>
        </authorList>
    </citation>
    <scope>NUCLEOTIDE SEQUENCE [LARGE SCALE GENOMIC DNA]</scope>
    <source>
        <strain evidence="1 2">OD-Hann</strain>
    </source>
</reference>
<evidence type="ECO:0000313" key="1">
    <source>
        <dbReference type="EMBL" id="KHJ98472.1"/>
    </source>
</evidence>
<name>A0A0B1TRK4_OESDE</name>
<organism evidence="1 2">
    <name type="scientific">Oesophagostomum dentatum</name>
    <name type="common">Nodular worm</name>
    <dbReference type="NCBI Taxonomy" id="61180"/>
    <lineage>
        <taxon>Eukaryota</taxon>
        <taxon>Metazoa</taxon>
        <taxon>Ecdysozoa</taxon>
        <taxon>Nematoda</taxon>
        <taxon>Chromadorea</taxon>
        <taxon>Rhabditida</taxon>
        <taxon>Rhabditina</taxon>
        <taxon>Rhabditomorpha</taxon>
        <taxon>Strongyloidea</taxon>
        <taxon>Strongylidae</taxon>
        <taxon>Oesophagostomum</taxon>
    </lineage>
</organism>
<keyword evidence="2" id="KW-1185">Reference proteome</keyword>
<dbReference type="EMBL" id="KN549307">
    <property type="protein sequence ID" value="KHJ98472.1"/>
    <property type="molecule type" value="Genomic_DNA"/>
</dbReference>
<protein>
    <submittedName>
        <fullName evidence="1">Uncharacterized protein</fullName>
    </submittedName>
</protein>
<accession>A0A0B1TRK4</accession>
<dbReference type="OrthoDB" id="5862454at2759"/>
<proteinExistence type="predicted"/>
<dbReference type="Proteomes" id="UP000053660">
    <property type="component" value="Unassembled WGS sequence"/>
</dbReference>
<dbReference type="AlphaFoldDB" id="A0A0B1TRK4"/>
<sequence>MKSNDSHIELPSGLHLLSTRVGQVMTGKERINTQVETHASDVDNREACMTLDGQVNVAMLSPKEDYGGTENEKEMWEEFWALESAGTEEFVGSERNEQARIHQQLWEKFNETIEKRQDGYYVRLPWRQECHSKGHRGTSHAMFLMRENFWILKFNFPYKYPSQGGLPKERVERSWSFVHVRLDYFGPLSITQPNGGEAKAYGCIITCMVTLLVYLDIVADLSTSKCLMML</sequence>